<dbReference type="EMBL" id="MNCJ02000316">
    <property type="protein sequence ID" value="KAF5821324.1"/>
    <property type="molecule type" value="Genomic_DNA"/>
</dbReference>
<dbReference type="Gramene" id="mRNA:HanXRQr2_Chr01g0012611">
    <property type="protein sequence ID" value="CDS:HanXRQr2_Chr01g0012611.1"/>
    <property type="gene ID" value="HanXRQr2_Chr01g0012611"/>
</dbReference>
<feature type="transmembrane region" description="Helical" evidence="1">
    <location>
        <begin position="12"/>
        <end position="37"/>
    </location>
</feature>
<organism evidence="2 3">
    <name type="scientific">Helianthus annuus</name>
    <name type="common">Common sunflower</name>
    <dbReference type="NCBI Taxonomy" id="4232"/>
    <lineage>
        <taxon>Eukaryota</taxon>
        <taxon>Viridiplantae</taxon>
        <taxon>Streptophyta</taxon>
        <taxon>Embryophyta</taxon>
        <taxon>Tracheophyta</taxon>
        <taxon>Spermatophyta</taxon>
        <taxon>Magnoliopsida</taxon>
        <taxon>eudicotyledons</taxon>
        <taxon>Gunneridae</taxon>
        <taxon>Pentapetalae</taxon>
        <taxon>asterids</taxon>
        <taxon>campanulids</taxon>
        <taxon>Asterales</taxon>
        <taxon>Asteraceae</taxon>
        <taxon>Asteroideae</taxon>
        <taxon>Heliantheae alliance</taxon>
        <taxon>Heliantheae</taxon>
        <taxon>Helianthus</taxon>
    </lineage>
</organism>
<evidence type="ECO:0000256" key="1">
    <source>
        <dbReference type="SAM" id="Phobius"/>
    </source>
</evidence>
<keyword evidence="1" id="KW-0472">Membrane</keyword>
<evidence type="ECO:0000313" key="3">
    <source>
        <dbReference type="Proteomes" id="UP000215914"/>
    </source>
</evidence>
<proteinExistence type="predicted"/>
<dbReference type="Proteomes" id="UP000215914">
    <property type="component" value="Unassembled WGS sequence"/>
</dbReference>
<gene>
    <name evidence="2" type="ORF">HanXRQr2_Chr01g0012611</name>
</gene>
<reference evidence="2" key="1">
    <citation type="journal article" date="2017" name="Nature">
        <title>The sunflower genome provides insights into oil metabolism, flowering and Asterid evolution.</title>
        <authorList>
            <person name="Badouin H."/>
            <person name="Gouzy J."/>
            <person name="Grassa C.J."/>
            <person name="Murat F."/>
            <person name="Staton S.E."/>
            <person name="Cottret L."/>
            <person name="Lelandais-Briere C."/>
            <person name="Owens G.L."/>
            <person name="Carrere S."/>
            <person name="Mayjonade B."/>
            <person name="Legrand L."/>
            <person name="Gill N."/>
            <person name="Kane N.C."/>
            <person name="Bowers J.E."/>
            <person name="Hubner S."/>
            <person name="Bellec A."/>
            <person name="Berard A."/>
            <person name="Berges H."/>
            <person name="Blanchet N."/>
            <person name="Boniface M.C."/>
            <person name="Brunel D."/>
            <person name="Catrice O."/>
            <person name="Chaidir N."/>
            <person name="Claudel C."/>
            <person name="Donnadieu C."/>
            <person name="Faraut T."/>
            <person name="Fievet G."/>
            <person name="Helmstetter N."/>
            <person name="King M."/>
            <person name="Knapp S.J."/>
            <person name="Lai Z."/>
            <person name="Le Paslier M.C."/>
            <person name="Lippi Y."/>
            <person name="Lorenzon L."/>
            <person name="Mandel J.R."/>
            <person name="Marage G."/>
            <person name="Marchand G."/>
            <person name="Marquand E."/>
            <person name="Bret-Mestries E."/>
            <person name="Morien E."/>
            <person name="Nambeesan S."/>
            <person name="Nguyen T."/>
            <person name="Pegot-Espagnet P."/>
            <person name="Pouilly N."/>
            <person name="Raftis F."/>
            <person name="Sallet E."/>
            <person name="Schiex T."/>
            <person name="Thomas J."/>
            <person name="Vandecasteele C."/>
            <person name="Vares D."/>
            <person name="Vear F."/>
            <person name="Vautrin S."/>
            <person name="Crespi M."/>
            <person name="Mangin B."/>
            <person name="Burke J.M."/>
            <person name="Salse J."/>
            <person name="Munos S."/>
            <person name="Vincourt P."/>
            <person name="Rieseberg L.H."/>
            <person name="Langlade N.B."/>
        </authorList>
    </citation>
    <scope>NUCLEOTIDE SEQUENCE</scope>
    <source>
        <tissue evidence="2">Leaves</tissue>
    </source>
</reference>
<keyword evidence="1" id="KW-1133">Transmembrane helix</keyword>
<feature type="transmembrane region" description="Helical" evidence="1">
    <location>
        <begin position="76"/>
        <end position="94"/>
    </location>
</feature>
<keyword evidence="3" id="KW-1185">Reference proteome</keyword>
<name>A0A9K3JTW1_HELAN</name>
<evidence type="ECO:0000313" key="2">
    <source>
        <dbReference type="EMBL" id="KAF5821324.1"/>
    </source>
</evidence>
<protein>
    <submittedName>
        <fullName evidence="2">Uncharacterized protein</fullName>
    </submittedName>
</protein>
<sequence>MVFYTYNSSRSSLYGVLNLHSSMCSSYVLRMVFYTYIHDVLHLHSSSCDSYGVLHLHSSICSSYGVLNLHSSRLHIMLYIFFSLYKYSNVVLILKIKIAPYYGVI</sequence>
<comment type="caution">
    <text evidence="2">The sequence shown here is derived from an EMBL/GenBank/DDBJ whole genome shotgun (WGS) entry which is preliminary data.</text>
</comment>
<dbReference type="AlphaFoldDB" id="A0A9K3JTW1"/>
<reference evidence="2" key="2">
    <citation type="submission" date="2020-06" db="EMBL/GenBank/DDBJ databases">
        <title>Helianthus annuus Genome sequencing and assembly Release 2.</title>
        <authorList>
            <person name="Gouzy J."/>
            <person name="Langlade N."/>
            <person name="Munos S."/>
        </authorList>
    </citation>
    <scope>NUCLEOTIDE SEQUENCE</scope>
    <source>
        <tissue evidence="2">Leaves</tissue>
    </source>
</reference>
<accession>A0A9K3JTW1</accession>
<keyword evidence="1" id="KW-0812">Transmembrane</keyword>